<dbReference type="KEGG" id="fla:SY85_13000"/>
<reference evidence="3" key="1">
    <citation type="submission" date="2015-01" db="EMBL/GenBank/DDBJ databases">
        <title>Flavisolibacter sp./LCS9/ whole genome sequencing.</title>
        <authorList>
            <person name="Kim M.K."/>
            <person name="Srinivasan S."/>
            <person name="Lee J.-J."/>
        </authorList>
    </citation>
    <scope>NUCLEOTIDE SEQUENCE [LARGE SCALE GENOMIC DNA]</scope>
    <source>
        <strain evidence="3">LCS9</strain>
    </source>
</reference>
<evidence type="ECO:0000313" key="3">
    <source>
        <dbReference type="Proteomes" id="UP000077177"/>
    </source>
</evidence>
<evidence type="ECO:0000313" key="2">
    <source>
        <dbReference type="EMBL" id="ANE51293.1"/>
    </source>
</evidence>
<dbReference type="AlphaFoldDB" id="A0A172TWX7"/>
<accession>A0A172TWX7</accession>
<evidence type="ECO:0008006" key="4">
    <source>
        <dbReference type="Google" id="ProtNLM"/>
    </source>
</evidence>
<reference evidence="2 3" key="2">
    <citation type="journal article" date="2016" name="Int. J. Syst. Evol. Microbiol.">
        <title>Flavisolibacter tropicus sp. nov., isolated from tropical soil.</title>
        <authorList>
            <person name="Lee J.J."/>
            <person name="Kang M.S."/>
            <person name="Kim G.S."/>
            <person name="Lee C.S."/>
            <person name="Lim S."/>
            <person name="Lee J."/>
            <person name="Roh S.H."/>
            <person name="Kang H."/>
            <person name="Ha J.M."/>
            <person name="Bae S."/>
            <person name="Jung H.Y."/>
            <person name="Kim M.K."/>
        </authorList>
    </citation>
    <scope>NUCLEOTIDE SEQUENCE [LARGE SCALE GENOMIC DNA]</scope>
    <source>
        <strain evidence="2 3">LCS9</strain>
    </source>
</reference>
<keyword evidence="1" id="KW-1133">Transmembrane helix</keyword>
<feature type="transmembrane region" description="Helical" evidence="1">
    <location>
        <begin position="105"/>
        <end position="125"/>
    </location>
</feature>
<proteinExistence type="predicted"/>
<sequence length="158" mass="18389">MLLTKLKFYTLLQLLALSILLLYQGVWLISNTTQGQIINFGKIPPRSSHRIEHSGTVVVNYTVNGTTYEKEYTRNGIPLWQKTVRIRYLLFAPSFSNQDSFIGQWVGPLIILLIFFLASCMLLLMHNTVFPKGTLFELSRQYPYIKMHEFLPYHSNEQ</sequence>
<dbReference type="RefSeq" id="WP_066405160.1">
    <property type="nucleotide sequence ID" value="NZ_CP011390.1"/>
</dbReference>
<keyword evidence="1" id="KW-0472">Membrane</keyword>
<dbReference type="OrthoDB" id="9966741at2"/>
<keyword evidence="3" id="KW-1185">Reference proteome</keyword>
<dbReference type="Proteomes" id="UP000077177">
    <property type="component" value="Chromosome"/>
</dbReference>
<keyword evidence="1" id="KW-0812">Transmembrane</keyword>
<gene>
    <name evidence="2" type="ORF">SY85_13000</name>
</gene>
<name>A0A172TWX7_9BACT</name>
<dbReference type="EMBL" id="CP011390">
    <property type="protein sequence ID" value="ANE51293.1"/>
    <property type="molecule type" value="Genomic_DNA"/>
</dbReference>
<organism evidence="2 3">
    <name type="scientific">Flavisolibacter tropicus</name>
    <dbReference type="NCBI Taxonomy" id="1492898"/>
    <lineage>
        <taxon>Bacteria</taxon>
        <taxon>Pseudomonadati</taxon>
        <taxon>Bacteroidota</taxon>
        <taxon>Chitinophagia</taxon>
        <taxon>Chitinophagales</taxon>
        <taxon>Chitinophagaceae</taxon>
        <taxon>Flavisolibacter</taxon>
    </lineage>
</organism>
<protein>
    <recommendedName>
        <fullName evidence="4">DUF3592 domain-containing protein</fullName>
    </recommendedName>
</protein>
<evidence type="ECO:0000256" key="1">
    <source>
        <dbReference type="SAM" id="Phobius"/>
    </source>
</evidence>